<comment type="caution">
    <text evidence="6">The sequence shown here is derived from an EMBL/GenBank/DDBJ whole genome shotgun (WGS) entry which is preliminary data.</text>
</comment>
<name>A0A2I0QWI4_9BACI</name>
<evidence type="ECO:0000256" key="2">
    <source>
        <dbReference type="ARBA" id="ARBA00022517"/>
    </source>
</evidence>
<dbReference type="GO" id="GO:0005829">
    <property type="term" value="C:cytosol"/>
    <property type="evidence" value="ECO:0007669"/>
    <property type="project" value="TreeGrafter"/>
</dbReference>
<dbReference type="CDD" id="cd01734">
    <property type="entry name" value="YlxS_C"/>
    <property type="match status" value="1"/>
</dbReference>
<dbReference type="SUPFAM" id="SSF75420">
    <property type="entry name" value="YhbC-like, N-terminal domain"/>
    <property type="match status" value="1"/>
</dbReference>
<dbReference type="Gene3D" id="3.30.300.70">
    <property type="entry name" value="RimP-like superfamily, N-terminal"/>
    <property type="match status" value="1"/>
</dbReference>
<dbReference type="GO" id="GO:0006412">
    <property type="term" value="P:translation"/>
    <property type="evidence" value="ECO:0007669"/>
    <property type="project" value="TreeGrafter"/>
</dbReference>
<comment type="similarity">
    <text evidence="3">Belongs to the RimP family.</text>
</comment>
<dbReference type="GO" id="GO:0000028">
    <property type="term" value="P:ribosomal small subunit assembly"/>
    <property type="evidence" value="ECO:0007669"/>
    <property type="project" value="TreeGrafter"/>
</dbReference>
<feature type="domain" description="Ribosome maturation factor RimP C-terminal" evidence="5">
    <location>
        <begin position="98"/>
        <end position="167"/>
    </location>
</feature>
<dbReference type="InterPro" id="IPR003728">
    <property type="entry name" value="Ribosome_maturation_RimP"/>
</dbReference>
<dbReference type="Pfam" id="PF02576">
    <property type="entry name" value="RimP_N"/>
    <property type="match status" value="1"/>
</dbReference>
<protein>
    <recommendedName>
        <fullName evidence="3">Ribosome maturation factor RimP</fullName>
    </recommendedName>
</protein>
<dbReference type="InterPro" id="IPR036847">
    <property type="entry name" value="RimP_C_sf"/>
</dbReference>
<dbReference type="Gene3D" id="2.30.30.180">
    <property type="entry name" value="Ribosome maturation factor RimP, C-terminal domain"/>
    <property type="match status" value="1"/>
</dbReference>
<dbReference type="HAMAP" id="MF_01077">
    <property type="entry name" value="RimP"/>
    <property type="match status" value="1"/>
</dbReference>
<keyword evidence="1 3" id="KW-0963">Cytoplasm</keyword>
<keyword evidence="2 3" id="KW-0690">Ribosome biogenesis</keyword>
<comment type="function">
    <text evidence="3">Required for maturation of 30S ribosomal subunits.</text>
</comment>
<evidence type="ECO:0000256" key="3">
    <source>
        <dbReference type="HAMAP-Rule" id="MF_01077"/>
    </source>
</evidence>
<dbReference type="FunFam" id="3.30.300.70:FF:000001">
    <property type="entry name" value="Ribosome maturation factor RimP"/>
    <property type="match status" value="1"/>
</dbReference>
<comment type="subcellular location">
    <subcellularLocation>
        <location evidence="3">Cytoplasm</location>
    </subcellularLocation>
</comment>
<dbReference type="Proteomes" id="UP000243524">
    <property type="component" value="Unassembled WGS sequence"/>
</dbReference>
<accession>A0A2I0QWI4</accession>
<evidence type="ECO:0000259" key="5">
    <source>
        <dbReference type="Pfam" id="PF17384"/>
    </source>
</evidence>
<sequence>MYAFVKEVYSLSKKEVISKTEELVQPIVDEMNLELVDVEFVKEGKNHFLRVYIDKEGGIDIEECGKVSERLSEKLDAEDPVEGAYFLEVSSPGVERKLKTRDDFEKFVGSYIHVKTYEPFDGEKEFYGDLLSFENDEVTLSFQVKTRKKEVIIPFEKIAKANIAVSFS</sequence>
<dbReference type="InterPro" id="IPR035956">
    <property type="entry name" value="RimP_N_sf"/>
</dbReference>
<dbReference type="InterPro" id="IPR028998">
    <property type="entry name" value="RimP_C"/>
</dbReference>
<dbReference type="EMBL" id="PJNH01000001">
    <property type="protein sequence ID" value="PKR78659.1"/>
    <property type="molecule type" value="Genomic_DNA"/>
</dbReference>
<dbReference type="RefSeq" id="WP_101330402.1">
    <property type="nucleotide sequence ID" value="NZ_PJNH01000001.1"/>
</dbReference>
<organism evidence="6 7">
    <name type="scientific">Halalkalibacillus sediminis</name>
    <dbReference type="NCBI Taxonomy" id="2018042"/>
    <lineage>
        <taxon>Bacteria</taxon>
        <taxon>Bacillati</taxon>
        <taxon>Bacillota</taxon>
        <taxon>Bacilli</taxon>
        <taxon>Bacillales</taxon>
        <taxon>Bacillaceae</taxon>
        <taxon>Halalkalibacillus</taxon>
    </lineage>
</organism>
<dbReference type="Pfam" id="PF17384">
    <property type="entry name" value="DUF150_C"/>
    <property type="match status" value="1"/>
</dbReference>
<feature type="domain" description="Ribosome maturation factor RimP N-terminal" evidence="4">
    <location>
        <begin position="23"/>
        <end position="95"/>
    </location>
</feature>
<evidence type="ECO:0000256" key="1">
    <source>
        <dbReference type="ARBA" id="ARBA00022490"/>
    </source>
</evidence>
<evidence type="ECO:0000259" key="4">
    <source>
        <dbReference type="Pfam" id="PF02576"/>
    </source>
</evidence>
<dbReference type="PANTHER" id="PTHR33867">
    <property type="entry name" value="RIBOSOME MATURATION FACTOR RIMP"/>
    <property type="match status" value="1"/>
</dbReference>
<dbReference type="PANTHER" id="PTHR33867:SF1">
    <property type="entry name" value="RIBOSOME MATURATION FACTOR RIMP"/>
    <property type="match status" value="1"/>
</dbReference>
<keyword evidence="7" id="KW-1185">Reference proteome</keyword>
<proteinExistence type="inferred from homology"/>
<dbReference type="OrthoDB" id="9805006at2"/>
<reference evidence="6 7" key="1">
    <citation type="submission" date="2017-06" db="EMBL/GenBank/DDBJ databases">
        <title>the draft geome sequence of Illustriluteabacillus marina B3227.</title>
        <authorList>
            <person name="He R.-H."/>
            <person name="Du Z.-J."/>
        </authorList>
    </citation>
    <scope>NUCLEOTIDE SEQUENCE [LARGE SCALE GENOMIC DNA]</scope>
    <source>
        <strain evidence="6 7">B3227</strain>
    </source>
</reference>
<dbReference type="SUPFAM" id="SSF74942">
    <property type="entry name" value="YhbC-like, C-terminal domain"/>
    <property type="match status" value="1"/>
</dbReference>
<evidence type="ECO:0000313" key="6">
    <source>
        <dbReference type="EMBL" id="PKR78659.1"/>
    </source>
</evidence>
<gene>
    <name evidence="3" type="primary">rimP</name>
    <name evidence="6" type="ORF">CEY16_02565</name>
</gene>
<dbReference type="NCBIfam" id="NF000928">
    <property type="entry name" value="PRK00092.1-2"/>
    <property type="match status" value="1"/>
</dbReference>
<dbReference type="AlphaFoldDB" id="A0A2I0QWI4"/>
<evidence type="ECO:0000313" key="7">
    <source>
        <dbReference type="Proteomes" id="UP000243524"/>
    </source>
</evidence>
<dbReference type="InterPro" id="IPR028989">
    <property type="entry name" value="RimP_N"/>
</dbReference>